<dbReference type="PANTHER" id="PTHR34822">
    <property type="entry name" value="GRPB DOMAIN PROTEIN (AFU_ORTHOLOGUE AFUA_1G01530)"/>
    <property type="match status" value="1"/>
</dbReference>
<dbReference type="PROSITE" id="PS51186">
    <property type="entry name" value="GNAT"/>
    <property type="match status" value="1"/>
</dbReference>
<gene>
    <name evidence="2" type="ORF">BCR34DRAFT_561047</name>
</gene>
<dbReference type="SUPFAM" id="SSF81301">
    <property type="entry name" value="Nucleotidyltransferase"/>
    <property type="match status" value="1"/>
</dbReference>
<dbReference type="OrthoDB" id="630895at2759"/>
<dbReference type="Proteomes" id="UP000193144">
    <property type="component" value="Unassembled WGS sequence"/>
</dbReference>
<dbReference type="SUPFAM" id="SSF55729">
    <property type="entry name" value="Acyl-CoA N-acyltransferases (Nat)"/>
    <property type="match status" value="1"/>
</dbReference>
<protein>
    <submittedName>
        <fullName evidence="2">GrpB protein-domain-containing protein</fullName>
    </submittedName>
</protein>
<dbReference type="GO" id="GO:0016747">
    <property type="term" value="F:acyltransferase activity, transferring groups other than amino-acyl groups"/>
    <property type="evidence" value="ECO:0007669"/>
    <property type="project" value="InterPro"/>
</dbReference>
<dbReference type="PANTHER" id="PTHR34822:SF1">
    <property type="entry name" value="GRPB FAMILY PROTEIN"/>
    <property type="match status" value="1"/>
</dbReference>
<feature type="domain" description="N-acetyltransferase" evidence="1">
    <location>
        <begin position="188"/>
        <end position="356"/>
    </location>
</feature>
<dbReference type="InterPro" id="IPR007344">
    <property type="entry name" value="GrpB/CoaE"/>
</dbReference>
<accession>A0A1Y1ZVF9</accession>
<name>A0A1Y1ZVF9_9PLEO</name>
<dbReference type="InterPro" id="IPR016181">
    <property type="entry name" value="Acyl_CoA_acyltransferase"/>
</dbReference>
<sequence>MSVVVEAYNSEWPLQFQKIKGSLEIFLDGVEYVSIEHVGSTSVPGLAAKPIIDIDIIVGREKVDDVATALVERGNFTYLGELGIVDRHAVRDPIQDPRRNIYVCVEGAFQTRNHLGLRNTLLSNQQLRDEYAQVKYQLAAQGLDIQDYIEGKTAIIQKILKEAGLLSEEELAAIDKANESGRIRTNRLMLREFFGRDVADFHALESIPEVVRYQNYGPMTEEEAKKYVLDIMKGMSATPRTHFELAVLYENHFIGRVGAKIKYKDQKGTALSLPHADLWFSFMPELHGKGFATEAMRAFILVLPRPVELEIECDPRNTGSWKLAERLGFEKLSLTERIYESKGEWVDSLVYRKTMEANND</sequence>
<organism evidence="2 3">
    <name type="scientific">Clohesyomyces aquaticus</name>
    <dbReference type="NCBI Taxonomy" id="1231657"/>
    <lineage>
        <taxon>Eukaryota</taxon>
        <taxon>Fungi</taxon>
        <taxon>Dikarya</taxon>
        <taxon>Ascomycota</taxon>
        <taxon>Pezizomycotina</taxon>
        <taxon>Dothideomycetes</taxon>
        <taxon>Pleosporomycetidae</taxon>
        <taxon>Pleosporales</taxon>
        <taxon>Lindgomycetaceae</taxon>
        <taxon>Clohesyomyces</taxon>
    </lineage>
</organism>
<dbReference type="Pfam" id="PF13302">
    <property type="entry name" value="Acetyltransf_3"/>
    <property type="match status" value="1"/>
</dbReference>
<dbReference type="Gene3D" id="3.40.630.30">
    <property type="match status" value="1"/>
</dbReference>
<keyword evidence="3" id="KW-1185">Reference proteome</keyword>
<dbReference type="InterPro" id="IPR043519">
    <property type="entry name" value="NT_sf"/>
</dbReference>
<dbReference type="EMBL" id="MCFA01000036">
    <property type="protein sequence ID" value="ORY14047.1"/>
    <property type="molecule type" value="Genomic_DNA"/>
</dbReference>
<dbReference type="Pfam" id="PF04229">
    <property type="entry name" value="GrpB"/>
    <property type="match status" value="1"/>
</dbReference>
<reference evidence="2 3" key="1">
    <citation type="submission" date="2016-07" db="EMBL/GenBank/DDBJ databases">
        <title>Pervasive Adenine N6-methylation of Active Genes in Fungi.</title>
        <authorList>
            <consortium name="DOE Joint Genome Institute"/>
            <person name="Mondo S.J."/>
            <person name="Dannebaum R.O."/>
            <person name="Kuo R.C."/>
            <person name="Labutti K."/>
            <person name="Haridas S."/>
            <person name="Kuo A."/>
            <person name="Salamov A."/>
            <person name="Ahrendt S.R."/>
            <person name="Lipzen A."/>
            <person name="Sullivan W."/>
            <person name="Andreopoulos W.B."/>
            <person name="Clum A."/>
            <person name="Lindquist E."/>
            <person name="Daum C."/>
            <person name="Ramamoorthy G.K."/>
            <person name="Gryganskyi A."/>
            <person name="Culley D."/>
            <person name="Magnuson J.K."/>
            <person name="James T.Y."/>
            <person name="O'Malley M.A."/>
            <person name="Stajich J.E."/>
            <person name="Spatafora J.W."/>
            <person name="Visel A."/>
            <person name="Grigoriev I.V."/>
        </authorList>
    </citation>
    <scope>NUCLEOTIDE SEQUENCE [LARGE SCALE GENOMIC DNA]</scope>
    <source>
        <strain evidence="2 3">CBS 115471</strain>
    </source>
</reference>
<dbReference type="InterPro" id="IPR000182">
    <property type="entry name" value="GNAT_dom"/>
</dbReference>
<evidence type="ECO:0000313" key="2">
    <source>
        <dbReference type="EMBL" id="ORY14047.1"/>
    </source>
</evidence>
<dbReference type="Gene3D" id="3.30.460.10">
    <property type="entry name" value="Beta Polymerase, domain 2"/>
    <property type="match status" value="1"/>
</dbReference>
<evidence type="ECO:0000259" key="1">
    <source>
        <dbReference type="PROSITE" id="PS51186"/>
    </source>
</evidence>
<proteinExistence type="predicted"/>
<evidence type="ECO:0000313" key="3">
    <source>
        <dbReference type="Proteomes" id="UP000193144"/>
    </source>
</evidence>
<comment type="caution">
    <text evidence="2">The sequence shown here is derived from an EMBL/GenBank/DDBJ whole genome shotgun (WGS) entry which is preliminary data.</text>
</comment>
<dbReference type="AlphaFoldDB" id="A0A1Y1ZVF9"/>